<dbReference type="SUPFAM" id="SSF53155">
    <property type="entry name" value="Methylated DNA-protein cysteine methyltransferase domain"/>
    <property type="match status" value="1"/>
</dbReference>
<proteinExistence type="predicted"/>
<dbReference type="Pfam" id="PF01035">
    <property type="entry name" value="DNA_binding_1"/>
    <property type="match status" value="1"/>
</dbReference>
<dbReference type="GO" id="GO:0003908">
    <property type="term" value="F:methylated-DNA-[protein]-cysteine S-methyltransferase activity"/>
    <property type="evidence" value="ECO:0007669"/>
    <property type="project" value="UniProtKB-EC"/>
</dbReference>
<dbReference type="InterPro" id="IPR036388">
    <property type="entry name" value="WH-like_DNA-bd_sf"/>
</dbReference>
<dbReference type="NCBIfam" id="TIGR00589">
    <property type="entry name" value="ogt"/>
    <property type="match status" value="1"/>
</dbReference>
<evidence type="ECO:0000256" key="1">
    <source>
        <dbReference type="ARBA" id="ARBA00001286"/>
    </source>
</evidence>
<evidence type="ECO:0000256" key="2">
    <source>
        <dbReference type="ARBA" id="ARBA00022603"/>
    </source>
</evidence>
<dbReference type="PANTHER" id="PTHR10815">
    <property type="entry name" value="METHYLATED-DNA--PROTEIN-CYSTEINE METHYLTRANSFERASE"/>
    <property type="match status" value="1"/>
</dbReference>
<evidence type="ECO:0000256" key="6">
    <source>
        <dbReference type="ARBA" id="ARBA00049348"/>
    </source>
</evidence>
<dbReference type="Gene3D" id="1.10.10.10">
    <property type="entry name" value="Winged helix-like DNA-binding domain superfamily/Winged helix DNA-binding domain"/>
    <property type="match status" value="1"/>
</dbReference>
<name>A0A840AGY4_9HYPH</name>
<comment type="caution">
    <text evidence="8">The sequence shown here is derived from an EMBL/GenBank/DDBJ whole genome shotgun (WGS) entry which is preliminary data.</text>
</comment>
<accession>A0A840AGY4</accession>
<dbReference type="RefSeq" id="WP_183397081.1">
    <property type="nucleotide sequence ID" value="NZ_JACIDS010000001.1"/>
</dbReference>
<dbReference type="AlphaFoldDB" id="A0A840AGY4"/>
<keyword evidence="3 8" id="KW-0808">Transferase</keyword>
<dbReference type="InterPro" id="IPR001497">
    <property type="entry name" value="MethylDNA_cys_MeTrfase_AS"/>
</dbReference>
<comment type="catalytic activity">
    <reaction evidence="6">
        <text>a 6-O-methyl-2'-deoxyguanosine in DNA + L-cysteinyl-[protein] = S-methyl-L-cysteinyl-[protein] + a 2'-deoxyguanosine in DNA</text>
        <dbReference type="Rhea" id="RHEA:24000"/>
        <dbReference type="Rhea" id="RHEA-COMP:10131"/>
        <dbReference type="Rhea" id="RHEA-COMP:10132"/>
        <dbReference type="Rhea" id="RHEA-COMP:11367"/>
        <dbReference type="Rhea" id="RHEA-COMP:11368"/>
        <dbReference type="ChEBI" id="CHEBI:29950"/>
        <dbReference type="ChEBI" id="CHEBI:82612"/>
        <dbReference type="ChEBI" id="CHEBI:85445"/>
        <dbReference type="ChEBI" id="CHEBI:85448"/>
        <dbReference type="EC" id="2.1.1.63"/>
    </reaction>
</comment>
<dbReference type="PROSITE" id="PS00374">
    <property type="entry name" value="MGMT"/>
    <property type="match status" value="1"/>
</dbReference>
<keyword evidence="9" id="KW-1185">Reference proteome</keyword>
<keyword evidence="5" id="KW-0234">DNA repair</keyword>
<feature type="domain" description="Methylated-DNA-[protein]-cysteine S-methyltransferase DNA binding" evidence="7">
    <location>
        <begin position="88"/>
        <end position="169"/>
    </location>
</feature>
<dbReference type="GO" id="GO:0006281">
    <property type="term" value="P:DNA repair"/>
    <property type="evidence" value="ECO:0007669"/>
    <property type="project" value="UniProtKB-KW"/>
</dbReference>
<dbReference type="InterPro" id="IPR014048">
    <property type="entry name" value="MethylDNA_cys_MeTrfase_DNA-bd"/>
</dbReference>
<dbReference type="InterPro" id="IPR036217">
    <property type="entry name" value="MethylDNA_cys_MeTrfase_DNAb"/>
</dbReference>
<evidence type="ECO:0000313" key="9">
    <source>
        <dbReference type="Proteomes" id="UP000553963"/>
    </source>
</evidence>
<keyword evidence="4" id="KW-0227">DNA damage</keyword>
<evidence type="ECO:0000313" key="8">
    <source>
        <dbReference type="EMBL" id="MBB3929420.1"/>
    </source>
</evidence>
<evidence type="ECO:0000256" key="3">
    <source>
        <dbReference type="ARBA" id="ARBA00022679"/>
    </source>
</evidence>
<sequence>METTELVLFDTPIGACALAWSRDRLRGVQLPERDASATADRIAARFPDGIWAEPSAAARDVVAEIVELLGGAPKSLLDIPIDEASLSEFDRAVYGATRRVLPGRTSTYGAIAAEIGSPGEARAVGQSLGRNPFPIVVPCHRVLAAGRRAGGFSGAGGVTTKLRMLTIERAKTDIEPSLFDLGGFPLAAPPPRS</sequence>
<dbReference type="Gene3D" id="3.30.160.70">
    <property type="entry name" value="Methylated DNA-protein cysteine methyltransferase domain"/>
    <property type="match status" value="1"/>
</dbReference>
<dbReference type="EC" id="2.1.1.63" evidence="8"/>
<dbReference type="SUPFAM" id="SSF46767">
    <property type="entry name" value="Methylated DNA-protein cysteine methyltransferase, C-terminal domain"/>
    <property type="match status" value="1"/>
</dbReference>
<gene>
    <name evidence="8" type="ORF">GGR25_000439</name>
</gene>
<reference evidence="8 9" key="1">
    <citation type="submission" date="2020-08" db="EMBL/GenBank/DDBJ databases">
        <title>Genomic Encyclopedia of Type Strains, Phase IV (KMG-IV): sequencing the most valuable type-strain genomes for metagenomic binning, comparative biology and taxonomic classification.</title>
        <authorList>
            <person name="Goeker M."/>
        </authorList>
    </citation>
    <scope>NUCLEOTIDE SEQUENCE [LARGE SCALE GENOMIC DNA]</scope>
    <source>
        <strain evidence="8 9">DSM 25966</strain>
    </source>
</reference>
<dbReference type="CDD" id="cd06445">
    <property type="entry name" value="ATase"/>
    <property type="match status" value="1"/>
</dbReference>
<dbReference type="InterPro" id="IPR036631">
    <property type="entry name" value="MGMT_N_sf"/>
</dbReference>
<keyword evidence="2 8" id="KW-0489">Methyltransferase</keyword>
<comment type="catalytic activity">
    <reaction evidence="1">
        <text>a 4-O-methyl-thymidine in DNA + L-cysteinyl-[protein] = a thymidine in DNA + S-methyl-L-cysteinyl-[protein]</text>
        <dbReference type="Rhea" id="RHEA:53428"/>
        <dbReference type="Rhea" id="RHEA-COMP:10131"/>
        <dbReference type="Rhea" id="RHEA-COMP:10132"/>
        <dbReference type="Rhea" id="RHEA-COMP:13555"/>
        <dbReference type="Rhea" id="RHEA-COMP:13556"/>
        <dbReference type="ChEBI" id="CHEBI:29950"/>
        <dbReference type="ChEBI" id="CHEBI:82612"/>
        <dbReference type="ChEBI" id="CHEBI:137386"/>
        <dbReference type="ChEBI" id="CHEBI:137387"/>
        <dbReference type="EC" id="2.1.1.63"/>
    </reaction>
</comment>
<evidence type="ECO:0000256" key="4">
    <source>
        <dbReference type="ARBA" id="ARBA00022763"/>
    </source>
</evidence>
<evidence type="ECO:0000256" key="5">
    <source>
        <dbReference type="ARBA" id="ARBA00023204"/>
    </source>
</evidence>
<evidence type="ECO:0000259" key="7">
    <source>
        <dbReference type="Pfam" id="PF01035"/>
    </source>
</evidence>
<protein>
    <submittedName>
        <fullName evidence="8">Methylated-DNA-[protein]-cysteine S-methyltransferase</fullName>
        <ecNumber evidence="8">2.1.1.63</ecNumber>
    </submittedName>
</protein>
<dbReference type="EMBL" id="JACIDS010000001">
    <property type="protein sequence ID" value="MBB3929420.1"/>
    <property type="molecule type" value="Genomic_DNA"/>
</dbReference>
<dbReference type="PANTHER" id="PTHR10815:SF5">
    <property type="entry name" value="METHYLATED-DNA--PROTEIN-CYSTEINE METHYLTRANSFERASE"/>
    <property type="match status" value="1"/>
</dbReference>
<dbReference type="GO" id="GO:0032259">
    <property type="term" value="P:methylation"/>
    <property type="evidence" value="ECO:0007669"/>
    <property type="project" value="UniProtKB-KW"/>
</dbReference>
<organism evidence="8 9">
    <name type="scientific">Kaistia hirudinis</name>
    <dbReference type="NCBI Taxonomy" id="1293440"/>
    <lineage>
        <taxon>Bacteria</taxon>
        <taxon>Pseudomonadati</taxon>
        <taxon>Pseudomonadota</taxon>
        <taxon>Alphaproteobacteria</taxon>
        <taxon>Hyphomicrobiales</taxon>
        <taxon>Kaistiaceae</taxon>
        <taxon>Kaistia</taxon>
    </lineage>
</organism>
<dbReference type="Proteomes" id="UP000553963">
    <property type="component" value="Unassembled WGS sequence"/>
</dbReference>